<evidence type="ECO:0000256" key="8">
    <source>
        <dbReference type="RuleBase" id="RU363032"/>
    </source>
</evidence>
<dbReference type="EMBL" id="PGEX01000001">
    <property type="protein sequence ID" value="PJJ42524.1"/>
    <property type="molecule type" value="Genomic_DNA"/>
</dbReference>
<dbReference type="SUPFAM" id="SSF161098">
    <property type="entry name" value="MetI-like"/>
    <property type="match status" value="1"/>
</dbReference>
<keyword evidence="7 8" id="KW-0472">Membrane</keyword>
<comment type="subcellular location">
    <subcellularLocation>
        <location evidence="1 8">Cell membrane</location>
        <topology evidence="1 8">Multi-pass membrane protein</topology>
    </subcellularLocation>
</comment>
<dbReference type="PANTHER" id="PTHR42929:SF1">
    <property type="entry name" value="INNER MEMBRANE ABC TRANSPORTER PERMEASE PROTEIN YDCU-RELATED"/>
    <property type="match status" value="1"/>
</dbReference>
<evidence type="ECO:0000313" key="11">
    <source>
        <dbReference type="Proteomes" id="UP000231134"/>
    </source>
</evidence>
<dbReference type="Pfam" id="PF00528">
    <property type="entry name" value="BPD_transp_1"/>
    <property type="match status" value="1"/>
</dbReference>
<feature type="domain" description="ABC transmembrane type-1" evidence="9">
    <location>
        <begin position="85"/>
        <end position="291"/>
    </location>
</feature>
<evidence type="ECO:0000256" key="4">
    <source>
        <dbReference type="ARBA" id="ARBA00022475"/>
    </source>
</evidence>
<proteinExistence type="inferred from homology"/>
<dbReference type="RefSeq" id="WP_100426380.1">
    <property type="nucleotide sequence ID" value="NZ_JAXFBG010000168.1"/>
</dbReference>
<dbReference type="AlphaFoldDB" id="A0A2M9AA10"/>
<sequence length="300" mass="33137">MQQTEVFEGKLTTRSRMRKFGVLLTGPGILWLLVFLLIPTVFLIVLAFAQRGSYGSIDWNFSLLNLERLLGFSSFGWSPDNLLILWRSVKIATFTTVLCILFGLPMAFWIANHGKSMRAFLFALIMVPSCTNLVIRTAAWMILLGPDMFPASIARFLGLIAEGESLYPGSFAVYVGMVSSMLPFAVLPLYTSVERLDWGIVEAARDLYAGPVRTFYHGILSQMMQGIIASVILTLVPSFGMYVISDLLGGSKYMLIGNLIQQQFGSASDWPFGAMLGVVLILTSVISLVIFQRVGGKNFV</sequence>
<feature type="transmembrane region" description="Helical" evidence="8">
    <location>
        <begin position="119"/>
        <end position="143"/>
    </location>
</feature>
<comment type="caution">
    <text evidence="10">The sequence shown here is derived from an EMBL/GenBank/DDBJ whole genome shotgun (WGS) entry which is preliminary data.</text>
</comment>
<dbReference type="Proteomes" id="UP000231134">
    <property type="component" value="Unassembled WGS sequence"/>
</dbReference>
<keyword evidence="11" id="KW-1185">Reference proteome</keyword>
<name>A0A2M9AA10_9BACT</name>
<evidence type="ECO:0000256" key="5">
    <source>
        <dbReference type="ARBA" id="ARBA00022692"/>
    </source>
</evidence>
<dbReference type="PANTHER" id="PTHR42929">
    <property type="entry name" value="INNER MEMBRANE ABC TRANSPORTER PERMEASE PROTEIN YDCU-RELATED-RELATED"/>
    <property type="match status" value="1"/>
</dbReference>
<feature type="transmembrane region" description="Helical" evidence="8">
    <location>
        <begin position="171"/>
        <end position="190"/>
    </location>
</feature>
<keyword evidence="4" id="KW-1003">Cell membrane</keyword>
<keyword evidence="6 8" id="KW-1133">Transmembrane helix</keyword>
<feature type="transmembrane region" description="Helical" evidence="8">
    <location>
        <begin position="272"/>
        <end position="291"/>
    </location>
</feature>
<dbReference type="OrthoDB" id="9807047at2"/>
<dbReference type="GO" id="GO:0005886">
    <property type="term" value="C:plasma membrane"/>
    <property type="evidence" value="ECO:0007669"/>
    <property type="project" value="UniProtKB-SubCell"/>
</dbReference>
<protein>
    <submittedName>
        <fullName evidence="10">ABC-type spermidine/putrescine transport system permease subunit I</fullName>
    </submittedName>
</protein>
<dbReference type="GO" id="GO:0055085">
    <property type="term" value="P:transmembrane transport"/>
    <property type="evidence" value="ECO:0007669"/>
    <property type="project" value="InterPro"/>
</dbReference>
<dbReference type="PROSITE" id="PS50928">
    <property type="entry name" value="ABC_TM1"/>
    <property type="match status" value="1"/>
</dbReference>
<feature type="transmembrane region" description="Helical" evidence="8">
    <location>
        <begin position="91"/>
        <end position="112"/>
    </location>
</feature>
<evidence type="ECO:0000256" key="3">
    <source>
        <dbReference type="ARBA" id="ARBA00022448"/>
    </source>
</evidence>
<evidence type="ECO:0000313" key="10">
    <source>
        <dbReference type="EMBL" id="PJJ42524.1"/>
    </source>
</evidence>
<dbReference type="Gene3D" id="1.10.3720.10">
    <property type="entry name" value="MetI-like"/>
    <property type="match status" value="1"/>
</dbReference>
<reference evidence="10 11" key="1">
    <citation type="submission" date="2017-11" db="EMBL/GenBank/DDBJ databases">
        <title>Animal gut microbial communities from fecal samples from Wisconsin, USA.</title>
        <authorList>
            <person name="Neumann A."/>
        </authorList>
    </citation>
    <scope>NUCLEOTIDE SEQUENCE [LARGE SCALE GENOMIC DNA]</scope>
    <source>
        <strain evidence="10 11">UWS3</strain>
    </source>
</reference>
<evidence type="ECO:0000256" key="1">
    <source>
        <dbReference type="ARBA" id="ARBA00004651"/>
    </source>
</evidence>
<evidence type="ECO:0000256" key="6">
    <source>
        <dbReference type="ARBA" id="ARBA00022989"/>
    </source>
</evidence>
<evidence type="ECO:0000259" key="9">
    <source>
        <dbReference type="PROSITE" id="PS50928"/>
    </source>
</evidence>
<evidence type="ECO:0000256" key="7">
    <source>
        <dbReference type="ARBA" id="ARBA00023136"/>
    </source>
</evidence>
<keyword evidence="5 8" id="KW-0812">Transmembrane</keyword>
<dbReference type="InterPro" id="IPR035906">
    <property type="entry name" value="MetI-like_sf"/>
</dbReference>
<feature type="transmembrane region" description="Helical" evidence="8">
    <location>
        <begin position="20"/>
        <end position="49"/>
    </location>
</feature>
<comment type="similarity">
    <text evidence="2">Belongs to the binding-protein-dependent transport system permease family. CysTW subfamily.</text>
</comment>
<dbReference type="CDD" id="cd06261">
    <property type="entry name" value="TM_PBP2"/>
    <property type="match status" value="1"/>
</dbReference>
<evidence type="ECO:0000256" key="2">
    <source>
        <dbReference type="ARBA" id="ARBA00007069"/>
    </source>
</evidence>
<accession>A0A2M9AA10</accession>
<feature type="transmembrane region" description="Helical" evidence="8">
    <location>
        <begin position="223"/>
        <end position="244"/>
    </location>
</feature>
<organism evidence="10 11">
    <name type="scientific">Hallerella succinigenes</name>
    <dbReference type="NCBI Taxonomy" id="1896222"/>
    <lineage>
        <taxon>Bacteria</taxon>
        <taxon>Pseudomonadati</taxon>
        <taxon>Fibrobacterota</taxon>
        <taxon>Fibrobacteria</taxon>
        <taxon>Fibrobacterales</taxon>
        <taxon>Fibrobacteraceae</taxon>
        <taxon>Hallerella</taxon>
    </lineage>
</organism>
<gene>
    <name evidence="10" type="ORF">BGX16_2556</name>
</gene>
<dbReference type="InterPro" id="IPR000515">
    <property type="entry name" value="MetI-like"/>
</dbReference>
<keyword evidence="3 8" id="KW-0813">Transport</keyword>